<comment type="caution">
    <text evidence="2">The sequence shown here is derived from an EMBL/GenBank/DDBJ whole genome shotgun (WGS) entry which is preliminary data.</text>
</comment>
<accession>A0A9D2HG73</accession>
<dbReference type="EMBL" id="DXAN01000032">
    <property type="protein sequence ID" value="HJA09566.1"/>
    <property type="molecule type" value="Genomic_DNA"/>
</dbReference>
<proteinExistence type="predicted"/>
<feature type="chain" id="PRO_5039721499" evidence="1">
    <location>
        <begin position="20"/>
        <end position="86"/>
    </location>
</feature>
<organism evidence="2 3">
    <name type="scientific">Candidatus Mailhella merdigallinarum</name>
    <dbReference type="NCBI Taxonomy" id="2838658"/>
    <lineage>
        <taxon>Bacteria</taxon>
        <taxon>Pseudomonadati</taxon>
        <taxon>Thermodesulfobacteriota</taxon>
        <taxon>Desulfovibrionia</taxon>
        <taxon>Desulfovibrionales</taxon>
        <taxon>Desulfovibrionaceae</taxon>
        <taxon>Mailhella</taxon>
    </lineage>
</organism>
<reference evidence="2" key="2">
    <citation type="submission" date="2021-04" db="EMBL/GenBank/DDBJ databases">
        <authorList>
            <person name="Gilroy R."/>
        </authorList>
    </citation>
    <scope>NUCLEOTIDE SEQUENCE</scope>
    <source>
        <strain evidence="2">CHK186-16707</strain>
    </source>
</reference>
<sequence>MKNALAFTAALLIAGTVHAAHAACTPEEAQAKANAFAQAVQTKAQNDPNGYATIMQELQPQLLDLQQKQDMNALCDFYDAALDKLK</sequence>
<reference evidence="2" key="1">
    <citation type="journal article" date="2021" name="PeerJ">
        <title>Extensive microbial diversity within the chicken gut microbiome revealed by metagenomics and culture.</title>
        <authorList>
            <person name="Gilroy R."/>
            <person name="Ravi A."/>
            <person name="Getino M."/>
            <person name="Pursley I."/>
            <person name="Horton D.L."/>
            <person name="Alikhan N.F."/>
            <person name="Baker D."/>
            <person name="Gharbi K."/>
            <person name="Hall N."/>
            <person name="Watson M."/>
            <person name="Adriaenssens E.M."/>
            <person name="Foster-Nyarko E."/>
            <person name="Jarju S."/>
            <person name="Secka A."/>
            <person name="Antonio M."/>
            <person name="Oren A."/>
            <person name="Chaudhuri R.R."/>
            <person name="La Ragione R."/>
            <person name="Hildebrand F."/>
            <person name="Pallen M.J."/>
        </authorList>
    </citation>
    <scope>NUCLEOTIDE SEQUENCE</scope>
    <source>
        <strain evidence="2">CHK186-16707</strain>
    </source>
</reference>
<evidence type="ECO:0000256" key="1">
    <source>
        <dbReference type="SAM" id="SignalP"/>
    </source>
</evidence>
<keyword evidence="1" id="KW-0732">Signal</keyword>
<protein>
    <submittedName>
        <fullName evidence="2">BTB/POZ domain-containing protein KCTD2</fullName>
    </submittedName>
</protein>
<evidence type="ECO:0000313" key="3">
    <source>
        <dbReference type="Proteomes" id="UP000824225"/>
    </source>
</evidence>
<feature type="signal peptide" evidence="1">
    <location>
        <begin position="1"/>
        <end position="19"/>
    </location>
</feature>
<name>A0A9D2HG73_9BACT</name>
<evidence type="ECO:0000313" key="2">
    <source>
        <dbReference type="EMBL" id="HJA09566.1"/>
    </source>
</evidence>
<dbReference type="AlphaFoldDB" id="A0A9D2HG73"/>
<gene>
    <name evidence="2" type="ORF">H9962_10340</name>
</gene>
<dbReference type="Proteomes" id="UP000824225">
    <property type="component" value="Unassembled WGS sequence"/>
</dbReference>